<sequence length="121" mass="14211">MLNRRYAAKITRFVRFEAGDVFTGERIDRETGEIIPLHFPTPWQFFKQEVEIRIFSDNPKLELENRLPDRPQANHEFVQPLFVSRMPTRKMTGQGHMETVKSAKRLNEGISVIKMPLTKLN</sequence>
<dbReference type="EMBL" id="AFUV01000021">
    <property type="protein sequence ID" value="EGV05064.1"/>
    <property type="molecule type" value="Genomic_DNA"/>
</dbReference>
<reference evidence="1 2" key="1">
    <citation type="submission" date="2011-07" db="EMBL/GenBank/DDBJ databases">
        <authorList>
            <person name="Harkins D.M."/>
            <person name="Madupu R."/>
            <person name="Durkin A.S."/>
            <person name="Torralba M."/>
            <person name="Methe B."/>
            <person name="Sutton G.G."/>
            <person name="Nelson K.E."/>
        </authorList>
    </citation>
    <scope>NUCLEOTIDE SEQUENCE [LARGE SCALE GENOMIC DNA]</scope>
    <source>
        <strain evidence="1 2">HK 85</strain>
    </source>
</reference>
<comment type="caution">
    <text evidence="1">The sequence shown here is derived from an EMBL/GenBank/DDBJ whole genome shotgun (WGS) entry which is preliminary data.</text>
</comment>
<name>F9QBH2_9PAST</name>
<dbReference type="Proteomes" id="UP000006235">
    <property type="component" value="Unassembled WGS sequence"/>
</dbReference>
<evidence type="ECO:0000313" key="2">
    <source>
        <dbReference type="Proteomes" id="UP000006235"/>
    </source>
</evidence>
<dbReference type="AlphaFoldDB" id="F9QBH2"/>
<accession>F9QBH2</accession>
<gene>
    <name evidence="1" type="ORF">HMPREF9952_0918</name>
</gene>
<proteinExistence type="predicted"/>
<dbReference type="STRING" id="1035188.HMPREF9952_0918"/>
<organism evidence="1 2">
    <name type="scientific">Haemophilus pittmaniae HK 85</name>
    <dbReference type="NCBI Taxonomy" id="1035188"/>
    <lineage>
        <taxon>Bacteria</taxon>
        <taxon>Pseudomonadati</taxon>
        <taxon>Pseudomonadota</taxon>
        <taxon>Gammaproteobacteria</taxon>
        <taxon>Pasteurellales</taxon>
        <taxon>Pasteurellaceae</taxon>
        <taxon>Haemophilus</taxon>
    </lineage>
</organism>
<protein>
    <submittedName>
        <fullName evidence="1">Uncharacterized protein</fullName>
    </submittedName>
</protein>
<evidence type="ECO:0000313" key="1">
    <source>
        <dbReference type="EMBL" id="EGV05064.1"/>
    </source>
</evidence>